<evidence type="ECO:0000259" key="3">
    <source>
        <dbReference type="SMART" id="SM01218"/>
    </source>
</evidence>
<reference evidence="4 5" key="1">
    <citation type="submission" date="2016-11" db="EMBL/GenBank/DDBJ databases">
        <authorList>
            <person name="Jaros S."/>
            <person name="Januszkiewicz K."/>
            <person name="Wedrychowicz H."/>
        </authorList>
    </citation>
    <scope>NUCLEOTIDE SEQUENCE [LARGE SCALE GENOMIC DNA]</scope>
</reference>
<keyword evidence="5" id="KW-1185">Reference proteome</keyword>
<dbReference type="Proteomes" id="UP000249464">
    <property type="component" value="Unassembled WGS sequence"/>
</dbReference>
<dbReference type="EMBL" id="FQNC01000043">
    <property type="protein sequence ID" value="SGY47051.1"/>
    <property type="molecule type" value="Genomic_DNA"/>
</dbReference>
<evidence type="ECO:0000256" key="2">
    <source>
        <dbReference type="SAM" id="MobiDB-lite"/>
    </source>
</evidence>
<sequence length="200" mass="21247">MTHDDRSVSRTACLDSSCLDPHSSLNVVRCPLEVDGLRFDGRGGRGLAERGVVAVPRRRRPRGSRSQAGSYHRSTKISVLQFAHSPHKSGSRSKQRSRYFCRPLKVEIIVDPNRVPPQPLTSRLGAAPAAPPKTRVASSTVAAASGASGAARQQTRATGGRGRGRGGRSGERRAKPTVESLDAEMSDYLAQASNVAAPAA</sequence>
<protein>
    <submittedName>
        <fullName evidence="4">BQ5605_C001g00491 protein</fullName>
    </submittedName>
</protein>
<dbReference type="AlphaFoldDB" id="A0A2X0P090"/>
<accession>A0A2X0P090</accession>
<gene>
    <name evidence="4" type="primary">BQ5605_C001g00491</name>
    <name evidence="4" type="ORF">BQ5605_C001G00491</name>
</gene>
<evidence type="ECO:0000313" key="4">
    <source>
        <dbReference type="EMBL" id="SGY47051.1"/>
    </source>
</evidence>
<name>A0A2X0P090_9BASI</name>
<dbReference type="InterPro" id="IPR025715">
    <property type="entry name" value="FoP_C"/>
</dbReference>
<organism evidence="4 5">
    <name type="scientific">Microbotryum silenes-dioicae</name>
    <dbReference type="NCBI Taxonomy" id="796604"/>
    <lineage>
        <taxon>Eukaryota</taxon>
        <taxon>Fungi</taxon>
        <taxon>Dikarya</taxon>
        <taxon>Basidiomycota</taxon>
        <taxon>Pucciniomycotina</taxon>
        <taxon>Microbotryomycetes</taxon>
        <taxon>Microbotryales</taxon>
        <taxon>Microbotryaceae</taxon>
        <taxon>Microbotryum</taxon>
    </lineage>
</organism>
<dbReference type="SMART" id="SM01218">
    <property type="entry name" value="FoP_duplication"/>
    <property type="match status" value="1"/>
</dbReference>
<dbReference type="GO" id="GO:0003723">
    <property type="term" value="F:RNA binding"/>
    <property type="evidence" value="ECO:0007669"/>
    <property type="project" value="UniProtKB-KW"/>
</dbReference>
<evidence type="ECO:0000313" key="5">
    <source>
        <dbReference type="Proteomes" id="UP000249464"/>
    </source>
</evidence>
<keyword evidence="1" id="KW-0694">RNA-binding</keyword>
<dbReference type="STRING" id="796604.A0A2X0P090"/>
<evidence type="ECO:0000256" key="1">
    <source>
        <dbReference type="ARBA" id="ARBA00022884"/>
    </source>
</evidence>
<proteinExistence type="predicted"/>
<feature type="region of interest" description="Disordered" evidence="2">
    <location>
        <begin position="113"/>
        <end position="200"/>
    </location>
</feature>
<feature type="domain" description="Chromatin target of PRMT1 protein C-terminal" evidence="3">
    <location>
        <begin position="129"/>
        <end position="196"/>
    </location>
</feature>
<dbReference type="Pfam" id="PF13865">
    <property type="entry name" value="FoP_duplication"/>
    <property type="match status" value="1"/>
</dbReference>
<feature type="compositionally biased region" description="Low complexity" evidence="2">
    <location>
        <begin position="134"/>
        <end position="158"/>
    </location>
</feature>